<evidence type="ECO:0000259" key="3">
    <source>
        <dbReference type="Pfam" id="PF07992"/>
    </source>
</evidence>
<dbReference type="InterPro" id="IPR036188">
    <property type="entry name" value="FAD/NAD-bd_sf"/>
</dbReference>
<keyword evidence="2" id="KW-0503">Monooxygenase</keyword>
<dbReference type="EMBL" id="JAPCWZ010000003">
    <property type="protein sequence ID" value="KAK8875177.1"/>
    <property type="molecule type" value="Genomic_DNA"/>
</dbReference>
<organism evidence="4 5">
    <name type="scientific">Apiospora arundinis</name>
    <dbReference type="NCBI Taxonomy" id="335852"/>
    <lineage>
        <taxon>Eukaryota</taxon>
        <taxon>Fungi</taxon>
        <taxon>Dikarya</taxon>
        <taxon>Ascomycota</taxon>
        <taxon>Pezizomycotina</taxon>
        <taxon>Sordariomycetes</taxon>
        <taxon>Xylariomycetidae</taxon>
        <taxon>Amphisphaeriales</taxon>
        <taxon>Apiosporaceae</taxon>
        <taxon>Apiospora</taxon>
    </lineage>
</organism>
<dbReference type="PRINTS" id="PR00411">
    <property type="entry name" value="PNDRDTASEI"/>
</dbReference>
<proteinExistence type="predicted"/>
<dbReference type="PANTHER" id="PTHR43872:SF1">
    <property type="entry name" value="MONOOXYGENASE, PUTATIVE (AFU_ORTHOLOGUE AFUA_8G02570)-RELATED"/>
    <property type="match status" value="1"/>
</dbReference>
<dbReference type="PANTHER" id="PTHR43872">
    <property type="entry name" value="MONOOXYGENASE, PUTATIVE (AFU_ORTHOLOGUE AFUA_8G02570)-RELATED"/>
    <property type="match status" value="1"/>
</dbReference>
<dbReference type="Pfam" id="PF07992">
    <property type="entry name" value="Pyr_redox_2"/>
    <property type="match status" value="1"/>
</dbReference>
<evidence type="ECO:0000256" key="2">
    <source>
        <dbReference type="ARBA" id="ARBA00023033"/>
    </source>
</evidence>
<comment type="cofactor">
    <cofactor evidence="1">
        <name>FAD</name>
        <dbReference type="ChEBI" id="CHEBI:57692"/>
    </cofactor>
</comment>
<keyword evidence="5" id="KW-1185">Reference proteome</keyword>
<reference evidence="4 5" key="1">
    <citation type="journal article" date="2024" name="IMA Fungus">
        <title>Apiospora arundinis, a panoply of carbohydrate-active enzymes and secondary metabolites.</title>
        <authorList>
            <person name="Sorensen T."/>
            <person name="Petersen C."/>
            <person name="Muurmann A.T."/>
            <person name="Christiansen J.V."/>
            <person name="Brundto M.L."/>
            <person name="Overgaard C.K."/>
            <person name="Boysen A.T."/>
            <person name="Wollenberg R.D."/>
            <person name="Larsen T.O."/>
            <person name="Sorensen J.L."/>
            <person name="Nielsen K.L."/>
            <person name="Sondergaard T.E."/>
        </authorList>
    </citation>
    <scope>NUCLEOTIDE SEQUENCE [LARGE SCALE GENOMIC DNA]</scope>
    <source>
        <strain evidence="4 5">AAU 773</strain>
    </source>
</reference>
<accession>A0ABR2JC05</accession>
<dbReference type="Proteomes" id="UP001390339">
    <property type="component" value="Unassembled WGS sequence"/>
</dbReference>
<dbReference type="InterPro" id="IPR051820">
    <property type="entry name" value="FAD-binding_MO"/>
</dbReference>
<evidence type="ECO:0000256" key="1">
    <source>
        <dbReference type="ARBA" id="ARBA00001974"/>
    </source>
</evidence>
<gene>
    <name evidence="4" type="ORF">PGQ11_005691</name>
</gene>
<comment type="caution">
    <text evidence="4">The sequence shown here is derived from an EMBL/GenBank/DDBJ whole genome shotgun (WGS) entry which is preliminary data.</text>
</comment>
<evidence type="ECO:0000313" key="4">
    <source>
        <dbReference type="EMBL" id="KAK8875177.1"/>
    </source>
</evidence>
<dbReference type="Gene3D" id="3.50.50.60">
    <property type="entry name" value="FAD/NAD(P)-binding domain"/>
    <property type="match status" value="3"/>
</dbReference>
<dbReference type="InterPro" id="IPR023753">
    <property type="entry name" value="FAD/NAD-binding_dom"/>
</dbReference>
<protein>
    <submittedName>
        <fullName evidence="4">FAD/NAD(P)-binding domain-containing protein</fullName>
    </submittedName>
</protein>
<name>A0ABR2JC05_9PEZI</name>
<sequence length="489" mass="55789">MDGTYPDSKGQESFDVVIIGAGIAGINCAYRLMKHQPGARFVILEGRDTIGGVWDQFRYPGVRSDSDIYTYGFTWHDWPFTKPIAEGREIRDYLHDAVYDNHINDHIRLRHKVYKADWSSKCQDWKVTAVDHQGQTKRFLTRWLVLGTGYIDYQSPLEPIIPGFDKFQGRIIHPQFWPADFQYTNQRMALIGSGATAVSMLPAIAKHAYQVTMIQRSPTYIGARPSRNEESTLVPHQLPVVWRWLYWFMRTYLFVLLSQRLPDMVRKAITDKAAKALPADIPVYPHFTPKYDPWRQRVCLDSNGEFFNALHRPNVHLITGEIAAVTDHGIRMRDGQTVDCDVIVTATGHRMRLGGKINIQVDGRILKWGERFVWNGAMLDGVPNMVFMLGYATHSWTLGTDNAAIYLVRLLGYMKRKGARSAVPRVPKSAVMRGGTQRVCQLESTYIREAGPWLPVCGSTGPWKPKTQPPIDWFSARWGNISTDLDFTV</sequence>
<keyword evidence="2" id="KW-0560">Oxidoreductase</keyword>
<dbReference type="SUPFAM" id="SSF51905">
    <property type="entry name" value="FAD/NAD(P)-binding domain"/>
    <property type="match status" value="1"/>
</dbReference>
<evidence type="ECO:0000313" key="5">
    <source>
        <dbReference type="Proteomes" id="UP001390339"/>
    </source>
</evidence>
<feature type="domain" description="FAD/NAD(P)-binding" evidence="3">
    <location>
        <begin position="14"/>
        <end position="220"/>
    </location>
</feature>